<dbReference type="PROSITE" id="PS01086">
    <property type="entry name" value="RIBUL_P_3_EPIMER_2"/>
    <property type="match status" value="1"/>
</dbReference>
<evidence type="ECO:0000256" key="3">
    <source>
        <dbReference type="ARBA" id="ARBA00001941"/>
    </source>
</evidence>
<feature type="binding site" evidence="10 13">
    <location>
        <position position="177"/>
    </location>
    <ligand>
        <name>a divalent metal cation</name>
        <dbReference type="ChEBI" id="CHEBI:60240"/>
    </ligand>
</feature>
<comment type="similarity">
    <text evidence="6 10 11">Belongs to the ribulose-phosphate 3-epimerase family.</text>
</comment>
<dbReference type="InterPro" id="IPR011060">
    <property type="entry name" value="RibuloseP-bd_barrel"/>
</dbReference>
<evidence type="ECO:0000256" key="6">
    <source>
        <dbReference type="ARBA" id="ARBA00009541"/>
    </source>
</evidence>
<protein>
    <recommendedName>
        <fullName evidence="7 10">Ribulose-phosphate 3-epimerase</fullName>
        <ecNumber evidence="7 10">5.1.3.1</ecNumber>
    </recommendedName>
</protein>
<dbReference type="HAMAP" id="MF_02227">
    <property type="entry name" value="RPE"/>
    <property type="match status" value="1"/>
</dbReference>
<dbReference type="CDD" id="cd00429">
    <property type="entry name" value="RPE"/>
    <property type="match status" value="1"/>
</dbReference>
<dbReference type="EMBL" id="VXLD01000005">
    <property type="protein sequence ID" value="KAB1855100.1"/>
    <property type="molecule type" value="Genomic_DNA"/>
</dbReference>
<comment type="cofactor">
    <cofactor evidence="3">
        <name>Co(2+)</name>
        <dbReference type="ChEBI" id="CHEBI:48828"/>
    </cofactor>
</comment>
<comment type="caution">
    <text evidence="15">The sequence shown here is derived from an EMBL/GenBank/DDBJ whole genome shotgun (WGS) entry which is preliminary data.</text>
</comment>
<dbReference type="Pfam" id="PF00834">
    <property type="entry name" value="Ribul_P_3_epim"/>
    <property type="match status" value="1"/>
</dbReference>
<feature type="binding site" evidence="14">
    <location>
        <position position="179"/>
    </location>
    <ligand>
        <name>substrate</name>
    </ligand>
</feature>
<evidence type="ECO:0000256" key="13">
    <source>
        <dbReference type="PIRSR" id="PIRSR001461-2"/>
    </source>
</evidence>
<dbReference type="GO" id="GO:0004750">
    <property type="term" value="F:D-ribulose-phosphate 3-epimerase activity"/>
    <property type="evidence" value="ECO:0007669"/>
    <property type="project" value="UniProtKB-UniRule"/>
</dbReference>
<comment type="cofactor">
    <cofactor evidence="5">
        <name>Fe(2+)</name>
        <dbReference type="ChEBI" id="CHEBI:29033"/>
    </cofactor>
</comment>
<evidence type="ECO:0000313" key="16">
    <source>
        <dbReference type="Proteomes" id="UP000325788"/>
    </source>
</evidence>
<feature type="binding site" evidence="10 14">
    <location>
        <position position="9"/>
    </location>
    <ligand>
        <name>substrate</name>
    </ligand>
</feature>
<comment type="cofactor">
    <cofactor evidence="4">
        <name>Zn(2+)</name>
        <dbReference type="ChEBI" id="CHEBI:29105"/>
    </cofactor>
</comment>
<sequence length="225" mass="24181">MNDIWIAPSILAANFARLGEEVKSVLDSGADMIHLDIMDNHYVPNLTMGAQVCSALRSEGIQAPIDVHLMASPVDSLIVDFAKAGANYISIHPDATVHLDRSIQLIKDLGCKAGLVFNPATSLDSCKYLMDKIDLMLLMSVNPGFGGQKFIPGVLPKIAEARKLIDSSGRNIRLEVDGGVNASNIAEIAKWGADTFVAGTAIFNTSNYQEAISEMKNAANHNRIS</sequence>
<dbReference type="GO" id="GO:0005737">
    <property type="term" value="C:cytoplasm"/>
    <property type="evidence" value="ECO:0007669"/>
    <property type="project" value="UniProtKB-ARBA"/>
</dbReference>
<feature type="active site" description="Proton donor" evidence="10 12">
    <location>
        <position position="177"/>
    </location>
</feature>
<keyword evidence="9 10" id="KW-0413">Isomerase</keyword>
<dbReference type="InterPro" id="IPR000056">
    <property type="entry name" value="Ribul_P_3_epim-like"/>
</dbReference>
<name>A0A5N4WFM2_9GAMM</name>
<feature type="active site" description="Proton acceptor" evidence="10 12">
    <location>
        <position position="36"/>
    </location>
</feature>
<feature type="binding site" evidence="10 13">
    <location>
        <position position="34"/>
    </location>
    <ligand>
        <name>a divalent metal cation</name>
        <dbReference type="ChEBI" id="CHEBI:60240"/>
    </ligand>
</feature>
<dbReference type="InterPro" id="IPR026019">
    <property type="entry name" value="Ribul_P_3_epim"/>
</dbReference>
<accession>A0A5N4WFM2</accession>
<keyword evidence="8 10" id="KW-0479">Metal-binding</keyword>
<comment type="catalytic activity">
    <reaction evidence="1 10 11">
        <text>D-ribulose 5-phosphate = D-xylulose 5-phosphate</text>
        <dbReference type="Rhea" id="RHEA:13677"/>
        <dbReference type="ChEBI" id="CHEBI:57737"/>
        <dbReference type="ChEBI" id="CHEBI:58121"/>
        <dbReference type="EC" id="5.1.3.1"/>
    </reaction>
</comment>
<comment type="cofactor">
    <cofactor evidence="10 13">
        <name>a divalent metal cation</name>
        <dbReference type="ChEBI" id="CHEBI:60240"/>
    </cofactor>
    <text evidence="10 13">Binds 1 divalent metal cation per subunit.</text>
</comment>
<organism evidence="15 16">
    <name type="scientific">Acinetobacter tandoii</name>
    <dbReference type="NCBI Taxonomy" id="202954"/>
    <lineage>
        <taxon>Bacteria</taxon>
        <taxon>Pseudomonadati</taxon>
        <taxon>Pseudomonadota</taxon>
        <taxon>Gammaproteobacteria</taxon>
        <taxon>Moraxellales</taxon>
        <taxon>Moraxellaceae</taxon>
        <taxon>Acinetobacter</taxon>
    </lineage>
</organism>
<dbReference type="PROSITE" id="PS01085">
    <property type="entry name" value="RIBUL_P_3_EPIMER_1"/>
    <property type="match status" value="1"/>
</dbReference>
<dbReference type="RefSeq" id="WP_151504659.1">
    <property type="nucleotide sequence ID" value="NZ_VXLD01000005.1"/>
</dbReference>
<dbReference type="FunFam" id="3.20.20.70:FF:000004">
    <property type="entry name" value="Ribulose-phosphate 3-epimerase"/>
    <property type="match status" value="1"/>
</dbReference>
<dbReference type="GO" id="GO:0019323">
    <property type="term" value="P:pentose catabolic process"/>
    <property type="evidence" value="ECO:0007669"/>
    <property type="project" value="UniProtKB-UniRule"/>
</dbReference>
<dbReference type="GO" id="GO:0046872">
    <property type="term" value="F:metal ion binding"/>
    <property type="evidence" value="ECO:0007669"/>
    <property type="project" value="UniProtKB-UniRule"/>
</dbReference>
<evidence type="ECO:0000256" key="8">
    <source>
        <dbReference type="ARBA" id="ARBA00022723"/>
    </source>
</evidence>
<comment type="caution">
    <text evidence="10">Lacks conserved residue(s) required for the propagation of feature annotation.</text>
</comment>
<dbReference type="EC" id="5.1.3.1" evidence="7 10"/>
<comment type="pathway">
    <text evidence="10">Carbohydrate degradation.</text>
</comment>
<evidence type="ECO:0000256" key="4">
    <source>
        <dbReference type="ARBA" id="ARBA00001947"/>
    </source>
</evidence>
<feature type="binding site" evidence="10 13">
    <location>
        <position position="36"/>
    </location>
    <ligand>
        <name>a divalent metal cation</name>
        <dbReference type="ChEBI" id="CHEBI:60240"/>
    </ligand>
</feature>
<keyword evidence="13" id="KW-0862">Zinc</keyword>
<evidence type="ECO:0000256" key="12">
    <source>
        <dbReference type="PIRSR" id="PIRSR001461-1"/>
    </source>
</evidence>
<feature type="binding site" evidence="10">
    <location>
        <begin position="177"/>
        <end position="179"/>
    </location>
    <ligand>
        <name>substrate</name>
    </ligand>
</feature>
<dbReference type="AlphaFoldDB" id="A0A5N4WFM2"/>
<evidence type="ECO:0000256" key="1">
    <source>
        <dbReference type="ARBA" id="ARBA00001782"/>
    </source>
</evidence>
<evidence type="ECO:0000256" key="7">
    <source>
        <dbReference type="ARBA" id="ARBA00013188"/>
    </source>
</evidence>
<dbReference type="Proteomes" id="UP000325788">
    <property type="component" value="Unassembled WGS sequence"/>
</dbReference>
<keyword evidence="13" id="KW-0170">Cobalt</keyword>
<evidence type="ECO:0000256" key="10">
    <source>
        <dbReference type="HAMAP-Rule" id="MF_02227"/>
    </source>
</evidence>
<dbReference type="NCBIfam" id="NF004076">
    <property type="entry name" value="PRK05581.1-4"/>
    <property type="match status" value="1"/>
</dbReference>
<reference evidence="15 16" key="1">
    <citation type="submission" date="2019-09" db="EMBL/GenBank/DDBJ databases">
        <title>Draft genome sequence of Acinetobacter tandoii W4-4-4 isolated from environmental water sample.</title>
        <authorList>
            <person name="Wee S.K."/>
            <person name="Yan B."/>
            <person name="Mustaffa S.B."/>
            <person name="Yap E.P.H."/>
        </authorList>
    </citation>
    <scope>NUCLEOTIDE SEQUENCE [LARGE SCALE GENOMIC DNA]</scope>
    <source>
        <strain evidence="15 16">W4-4-4</strain>
    </source>
</reference>
<dbReference type="InterPro" id="IPR013785">
    <property type="entry name" value="Aldolase_TIM"/>
</dbReference>
<comment type="cofactor">
    <cofactor evidence="2">
        <name>Mn(2+)</name>
        <dbReference type="ChEBI" id="CHEBI:29035"/>
    </cofactor>
</comment>
<keyword evidence="13" id="KW-0464">Manganese</keyword>
<evidence type="ECO:0000256" key="9">
    <source>
        <dbReference type="ARBA" id="ARBA00023235"/>
    </source>
</evidence>
<dbReference type="PANTHER" id="PTHR11749">
    <property type="entry name" value="RIBULOSE-5-PHOSPHATE-3-EPIMERASE"/>
    <property type="match status" value="1"/>
</dbReference>
<feature type="binding site" evidence="10 14">
    <location>
        <position position="68"/>
    </location>
    <ligand>
        <name>substrate</name>
    </ligand>
</feature>
<evidence type="ECO:0000313" key="15">
    <source>
        <dbReference type="EMBL" id="KAB1855100.1"/>
    </source>
</evidence>
<feature type="binding site" evidence="14">
    <location>
        <begin position="199"/>
        <end position="200"/>
    </location>
    <ligand>
        <name>substrate</name>
    </ligand>
</feature>
<dbReference type="NCBIfam" id="TIGR01163">
    <property type="entry name" value="rpe"/>
    <property type="match status" value="1"/>
</dbReference>
<dbReference type="Gene3D" id="3.20.20.70">
    <property type="entry name" value="Aldolase class I"/>
    <property type="match status" value="1"/>
</dbReference>
<dbReference type="GO" id="GO:0006098">
    <property type="term" value="P:pentose-phosphate shunt"/>
    <property type="evidence" value="ECO:0007669"/>
    <property type="project" value="UniProtKB-UniRule"/>
</dbReference>
<dbReference type="PIRSF" id="PIRSF001461">
    <property type="entry name" value="RPE"/>
    <property type="match status" value="1"/>
</dbReference>
<comment type="function">
    <text evidence="10">Catalyzes the reversible epimerization of D-ribulose 5-phosphate to D-xylulose 5-phosphate.</text>
</comment>
<proteinExistence type="inferred from homology"/>
<evidence type="ECO:0000256" key="14">
    <source>
        <dbReference type="PIRSR" id="PIRSR001461-3"/>
    </source>
</evidence>
<dbReference type="SUPFAM" id="SSF51366">
    <property type="entry name" value="Ribulose-phoshate binding barrel"/>
    <property type="match status" value="1"/>
</dbReference>
<evidence type="ECO:0000256" key="5">
    <source>
        <dbReference type="ARBA" id="ARBA00001954"/>
    </source>
</evidence>
<evidence type="ECO:0000256" key="11">
    <source>
        <dbReference type="PIRNR" id="PIRNR001461"/>
    </source>
</evidence>
<evidence type="ECO:0000256" key="2">
    <source>
        <dbReference type="ARBA" id="ARBA00001936"/>
    </source>
</evidence>
<feature type="binding site" evidence="10 14">
    <location>
        <begin position="144"/>
        <end position="147"/>
    </location>
    <ligand>
        <name>substrate</name>
    </ligand>
</feature>
<gene>
    <name evidence="10 15" type="primary">rpe</name>
    <name evidence="15" type="ORF">F4W09_09765</name>
</gene>
<keyword evidence="10 11" id="KW-0119">Carbohydrate metabolism</keyword>
<feature type="binding site" evidence="10 13">
    <location>
        <position position="68"/>
    </location>
    <ligand>
        <name>a divalent metal cation</name>
        <dbReference type="ChEBI" id="CHEBI:60240"/>
    </ligand>
</feature>